<dbReference type="GO" id="GO:0006310">
    <property type="term" value="P:DNA recombination"/>
    <property type="evidence" value="ECO:0007669"/>
    <property type="project" value="UniProtKB-KW"/>
</dbReference>
<name>A0A4Z0P7A7_9BACT</name>
<dbReference type="Pfam" id="PF00589">
    <property type="entry name" value="Phage_integrase"/>
    <property type="match status" value="1"/>
</dbReference>
<dbReference type="InterPro" id="IPR035386">
    <property type="entry name" value="Arm-DNA-bind_5"/>
</dbReference>
<proteinExistence type="predicted"/>
<dbReference type="Pfam" id="PF17293">
    <property type="entry name" value="Arm-DNA-bind_5"/>
    <property type="match status" value="1"/>
</dbReference>
<dbReference type="PANTHER" id="PTHR30349">
    <property type="entry name" value="PHAGE INTEGRASE-RELATED"/>
    <property type="match status" value="1"/>
</dbReference>
<organism evidence="3 4">
    <name type="scientific">Hymenobacter fodinae</name>
    <dbReference type="NCBI Taxonomy" id="2510796"/>
    <lineage>
        <taxon>Bacteria</taxon>
        <taxon>Pseudomonadati</taxon>
        <taxon>Bacteroidota</taxon>
        <taxon>Cytophagia</taxon>
        <taxon>Cytophagales</taxon>
        <taxon>Hymenobacteraceae</taxon>
        <taxon>Hymenobacter</taxon>
    </lineage>
</organism>
<evidence type="ECO:0000313" key="3">
    <source>
        <dbReference type="EMBL" id="TGE08243.1"/>
    </source>
</evidence>
<evidence type="ECO:0000313" key="4">
    <source>
        <dbReference type="Proteomes" id="UP000298337"/>
    </source>
</evidence>
<evidence type="ECO:0000259" key="2">
    <source>
        <dbReference type="PROSITE" id="PS51898"/>
    </source>
</evidence>
<accession>A0A4Z0P7A7</accession>
<gene>
    <name evidence="3" type="ORF">EU556_11005</name>
</gene>
<dbReference type="SUPFAM" id="SSF56349">
    <property type="entry name" value="DNA breaking-rejoining enzymes"/>
    <property type="match status" value="1"/>
</dbReference>
<feature type="domain" description="Tyr recombinase" evidence="2">
    <location>
        <begin position="220"/>
        <end position="413"/>
    </location>
</feature>
<protein>
    <recommendedName>
        <fullName evidence="2">Tyr recombinase domain-containing protein</fullName>
    </recommendedName>
</protein>
<keyword evidence="1" id="KW-0233">DNA recombination</keyword>
<dbReference type="GO" id="GO:0003677">
    <property type="term" value="F:DNA binding"/>
    <property type="evidence" value="ECO:0007669"/>
    <property type="project" value="InterPro"/>
</dbReference>
<dbReference type="AlphaFoldDB" id="A0A4Z0P7A7"/>
<dbReference type="InterPro" id="IPR050090">
    <property type="entry name" value="Tyrosine_recombinase_XerCD"/>
</dbReference>
<dbReference type="Proteomes" id="UP000298337">
    <property type="component" value="Unassembled WGS sequence"/>
</dbReference>
<dbReference type="Gene3D" id="1.10.443.10">
    <property type="entry name" value="Intergrase catalytic core"/>
    <property type="match status" value="1"/>
</dbReference>
<dbReference type="InterPro" id="IPR002104">
    <property type="entry name" value="Integrase_catalytic"/>
</dbReference>
<dbReference type="PROSITE" id="PS51898">
    <property type="entry name" value="TYR_RECOMBINASE"/>
    <property type="match status" value="1"/>
</dbReference>
<dbReference type="PANTHER" id="PTHR30349:SF64">
    <property type="entry name" value="PROPHAGE INTEGRASE INTD-RELATED"/>
    <property type="match status" value="1"/>
</dbReference>
<dbReference type="InterPro" id="IPR011010">
    <property type="entry name" value="DNA_brk_join_enz"/>
</dbReference>
<comment type="caution">
    <text evidence="3">The sequence shown here is derived from an EMBL/GenBank/DDBJ whole genome shotgun (WGS) entry which is preliminary data.</text>
</comment>
<keyword evidence="4" id="KW-1185">Reference proteome</keyword>
<sequence length="418" mass="47374">MFTHSEFTHTIMDVKLWLKRHKANKAGRAPISIRLTIDGKRAEISSKIRIAPDQWDQDAEKVIPLPAGGGLSIKTINLYNEDLEIQVAKLKLLKTKIDYDGLTVQDVVKALKPRPVVDLLAPLDVVLREHYAQANRGTFNNFSRVRDLLATWAQLQKQRSINREHFLKEGATQFATWLQTQVGIPSVRNAFIALTAMWRRAGLLSSSPFTGIKLGRHQKKAKASLSREQFYTLRDADELTGRAHHARNAYVAAFYLHGSRISAVLRLRWRDYDEQAGVVTYQAMKGGPLKKVAVGEQLRRVLEQYRPEQPAPEQLIFPILQSDFHQLAQDPRHKAQQRGVTYCNQGLAAACKKLGLPANFTPHTARHTMARMSIEKTKDIRAVQHILGHSNPRQTEVYIREMLTEEIDVAAASVYDDL</sequence>
<dbReference type="GO" id="GO:0015074">
    <property type="term" value="P:DNA integration"/>
    <property type="evidence" value="ECO:0007669"/>
    <property type="project" value="InterPro"/>
</dbReference>
<dbReference type="InterPro" id="IPR013762">
    <property type="entry name" value="Integrase-like_cat_sf"/>
</dbReference>
<dbReference type="OrthoDB" id="1094492at2"/>
<evidence type="ECO:0000256" key="1">
    <source>
        <dbReference type="ARBA" id="ARBA00023172"/>
    </source>
</evidence>
<reference evidence="3 4" key="1">
    <citation type="submission" date="2019-04" db="EMBL/GenBank/DDBJ databases">
        <authorList>
            <person name="Feng G."/>
            <person name="Zhang J."/>
            <person name="Zhu H."/>
        </authorList>
    </citation>
    <scope>NUCLEOTIDE SEQUENCE [LARGE SCALE GENOMIC DNA]</scope>
    <source>
        <strain evidence="3 4">92R-1</strain>
    </source>
</reference>
<dbReference type="EMBL" id="SRLA01000002">
    <property type="protein sequence ID" value="TGE08243.1"/>
    <property type="molecule type" value="Genomic_DNA"/>
</dbReference>